<dbReference type="AlphaFoldDB" id="A0A1X1EMT8"/>
<gene>
    <name evidence="1" type="ORF">HA50_20875</name>
</gene>
<dbReference type="Proteomes" id="UP000193749">
    <property type="component" value="Unassembled WGS sequence"/>
</dbReference>
<accession>A0A1X1EMT8</accession>
<comment type="caution">
    <text evidence="1">The sequence shown here is derived from an EMBL/GenBank/DDBJ whole genome shotgun (WGS) entry which is preliminary data.</text>
</comment>
<name>A0A1X1EMT8_PANCY</name>
<evidence type="ECO:0000313" key="1">
    <source>
        <dbReference type="EMBL" id="ORM90270.1"/>
    </source>
</evidence>
<dbReference type="RefSeq" id="WP_139810989.1">
    <property type="nucleotide sequence ID" value="NZ_JAGGMY010000006.1"/>
</dbReference>
<reference evidence="1 2" key="1">
    <citation type="journal article" date="2017" name="Antonie Van Leeuwenhoek">
        <title>Phylogenomic resolution of the bacterial genus Pantoea and its relationship with Erwinia and Tatumella.</title>
        <authorList>
            <person name="Palmer M."/>
            <person name="Steenkamp E.T."/>
            <person name="Coetzee M.P."/>
            <person name="Chan W.Y."/>
            <person name="van Zyl E."/>
            <person name="De Maayer P."/>
            <person name="Coutinho T.A."/>
            <person name="Blom J."/>
            <person name="Smits T.H."/>
            <person name="Duffy B."/>
            <person name="Venter S.N."/>
        </authorList>
    </citation>
    <scope>NUCLEOTIDE SEQUENCE [LARGE SCALE GENOMIC DNA]</scope>
    <source>
        <strain evidence="1 2">LMG 2657</strain>
    </source>
</reference>
<protein>
    <submittedName>
        <fullName evidence="1">Uncharacterized protein</fullName>
    </submittedName>
</protein>
<keyword evidence="2" id="KW-1185">Reference proteome</keyword>
<dbReference type="OrthoDB" id="9838449at2"/>
<proteinExistence type="predicted"/>
<evidence type="ECO:0000313" key="2">
    <source>
        <dbReference type="Proteomes" id="UP000193749"/>
    </source>
</evidence>
<dbReference type="EMBL" id="MLJI01000002">
    <property type="protein sequence ID" value="ORM90270.1"/>
    <property type="molecule type" value="Genomic_DNA"/>
</dbReference>
<sequence length="82" mass="9336">MNARTWYLSISKDSDGYHTLHKNTCRFCNTSEEMILIGSYEQEVIALDVASNNFGKVSPCITCIQHSAIHKNETVPFNSMHR</sequence>
<organism evidence="1 2">
    <name type="scientific">Pantoea cypripedii</name>
    <name type="common">Pectobacterium cypripedii</name>
    <name type="synonym">Erwinia cypripedii</name>
    <dbReference type="NCBI Taxonomy" id="55209"/>
    <lineage>
        <taxon>Bacteria</taxon>
        <taxon>Pseudomonadati</taxon>
        <taxon>Pseudomonadota</taxon>
        <taxon>Gammaproteobacteria</taxon>
        <taxon>Enterobacterales</taxon>
        <taxon>Erwiniaceae</taxon>
        <taxon>Pantoea</taxon>
    </lineage>
</organism>